<keyword evidence="6" id="KW-0812">Transmembrane</keyword>
<keyword evidence="6" id="KW-0472">Membrane</keyword>
<protein>
    <recommendedName>
        <fullName evidence="3">DNA recombination protein RmuC homolog</fullName>
    </recommendedName>
</protein>
<dbReference type="Proteomes" id="UP000004310">
    <property type="component" value="Unassembled WGS sequence"/>
</dbReference>
<comment type="caution">
    <text evidence="7">The sequence shown here is derived from an EMBL/GenBank/DDBJ whole genome shotgun (WGS) entry which is preliminary data.</text>
</comment>
<dbReference type="eggNOG" id="COG1322">
    <property type="taxonomic scope" value="Bacteria"/>
</dbReference>
<organism evidence="7 8">
    <name type="scientific">Fulvimarina pelagi HTCC2506</name>
    <dbReference type="NCBI Taxonomy" id="314231"/>
    <lineage>
        <taxon>Bacteria</taxon>
        <taxon>Pseudomonadati</taxon>
        <taxon>Pseudomonadota</taxon>
        <taxon>Alphaproteobacteria</taxon>
        <taxon>Hyphomicrobiales</taxon>
        <taxon>Aurantimonadaceae</taxon>
        <taxon>Fulvimarina</taxon>
    </lineage>
</organism>
<evidence type="ECO:0000313" key="7">
    <source>
        <dbReference type="EMBL" id="EAU42616.1"/>
    </source>
</evidence>
<dbReference type="InterPro" id="IPR003798">
    <property type="entry name" value="DNA_recombination_RmuC"/>
</dbReference>
<evidence type="ECO:0000256" key="4">
    <source>
        <dbReference type="ARBA" id="ARBA00023054"/>
    </source>
</evidence>
<dbReference type="PANTHER" id="PTHR30563">
    <property type="entry name" value="DNA RECOMBINATION PROTEIN RMUC"/>
    <property type="match status" value="1"/>
</dbReference>
<sequence length="390" mass="42564">MIAGMEANQIMEWLATDHLAIGPIDFSGIALIVAGSAVLFAVLWLRALRRIWWLMSRIDVSAGGAEGLDAVLRAQSELAGRLQTMTEVLGSRQAELTSTLAGRLDGLTSSVGRSIMATGSETKDTLSALGERLAIIDDAQNRIGQLASGISKLQDILGDKQSRGAFGELRMQTIVADALPANGYRMQATLSNGKRPDCLIEMPNGAPPLVVDAKFPLDAYAALSAAETPEAKQFAMSRMRRDMDVHIRAVSAKYLIPNETLDTALMFVPSETIFALLGESFPDIIQKAFRARVVIVSPTLLMLSIQVIQNLLKDARVREEASRIQRETQHLGEEIARLNDRVSALKNHFGRSARDIDQILISTEKIVRRVDRIGELPCQEDFSGSRTAAE</sequence>
<keyword evidence="8" id="KW-1185">Reference proteome</keyword>
<comment type="function">
    <text evidence="1">Involved in DNA recombination.</text>
</comment>
<dbReference type="STRING" id="217511.GCA_001463845_00221"/>
<dbReference type="HOGENOM" id="CLU_020365_0_1_5"/>
<reference evidence="7 8" key="1">
    <citation type="journal article" date="2010" name="J. Bacteriol.">
        <title>Genome sequence of Fulvimarina pelagi HTCC2506T, a Mn(II)-oxidizing alphaproteobacterium possessing an aerobic anoxygenic photosynthetic gene cluster and Xanthorhodopsin.</title>
        <authorList>
            <person name="Kang I."/>
            <person name="Oh H.M."/>
            <person name="Lim S.I."/>
            <person name="Ferriera S."/>
            <person name="Giovannoni S.J."/>
            <person name="Cho J.C."/>
        </authorList>
    </citation>
    <scope>NUCLEOTIDE SEQUENCE [LARGE SCALE GENOMIC DNA]</scope>
    <source>
        <strain evidence="7 8">HTCC2506</strain>
    </source>
</reference>
<keyword evidence="4" id="KW-0175">Coiled coil</keyword>
<evidence type="ECO:0000256" key="5">
    <source>
        <dbReference type="ARBA" id="ARBA00023172"/>
    </source>
</evidence>
<dbReference type="EMBL" id="AATP01000001">
    <property type="protein sequence ID" value="EAU42616.1"/>
    <property type="molecule type" value="Genomic_DNA"/>
</dbReference>
<evidence type="ECO:0000256" key="3">
    <source>
        <dbReference type="ARBA" id="ARBA00021840"/>
    </source>
</evidence>
<dbReference type="Pfam" id="PF02646">
    <property type="entry name" value="RmuC"/>
    <property type="match status" value="1"/>
</dbReference>
<evidence type="ECO:0000256" key="1">
    <source>
        <dbReference type="ARBA" id="ARBA00003416"/>
    </source>
</evidence>
<feature type="transmembrane region" description="Helical" evidence="6">
    <location>
        <begin position="20"/>
        <end position="45"/>
    </location>
</feature>
<dbReference type="PANTHER" id="PTHR30563:SF0">
    <property type="entry name" value="DNA RECOMBINATION PROTEIN RMUC"/>
    <property type="match status" value="1"/>
</dbReference>
<accession>Q0G6U8</accession>
<evidence type="ECO:0000256" key="2">
    <source>
        <dbReference type="ARBA" id="ARBA00009840"/>
    </source>
</evidence>
<evidence type="ECO:0000313" key="8">
    <source>
        <dbReference type="Proteomes" id="UP000004310"/>
    </source>
</evidence>
<keyword evidence="5" id="KW-0233">DNA recombination</keyword>
<proteinExistence type="inferred from homology"/>
<dbReference type="GO" id="GO:0006310">
    <property type="term" value="P:DNA recombination"/>
    <property type="evidence" value="ECO:0007669"/>
    <property type="project" value="UniProtKB-KW"/>
</dbReference>
<gene>
    <name evidence="7" type="ORF">FP2506_07241</name>
</gene>
<dbReference type="AlphaFoldDB" id="Q0G6U8"/>
<keyword evidence="6" id="KW-1133">Transmembrane helix</keyword>
<name>Q0G6U8_9HYPH</name>
<evidence type="ECO:0000256" key="6">
    <source>
        <dbReference type="SAM" id="Phobius"/>
    </source>
</evidence>
<comment type="similarity">
    <text evidence="2">Belongs to the RmuC family.</text>
</comment>